<dbReference type="RefSeq" id="XP_045268953.1">
    <property type="nucleotide sequence ID" value="XM_045405362.1"/>
</dbReference>
<evidence type="ECO:0000313" key="1">
    <source>
        <dbReference type="EMBL" id="KAF3809794.1"/>
    </source>
</evidence>
<keyword evidence="2" id="KW-1185">Reference proteome</keyword>
<reference evidence="1" key="1">
    <citation type="journal article" date="2020" name="Phytopathology">
        <title>Genome sequence and comparative analysis of Colletotrichum gloeosporioides isolated from Liriodendron leaves.</title>
        <authorList>
            <person name="Fu F.F."/>
            <person name="Hao Z."/>
            <person name="Wang P."/>
            <person name="Lu Y."/>
            <person name="Xue L.J."/>
            <person name="Wei G."/>
            <person name="Tian Y."/>
            <person name="Baishi H."/>
            <person name="Xu H."/>
            <person name="Shi J."/>
            <person name="Cheng T."/>
            <person name="Wang G."/>
            <person name="Yi Y."/>
            <person name="Chen J."/>
        </authorList>
    </citation>
    <scope>NUCLEOTIDE SEQUENCE</scope>
    <source>
        <strain evidence="1">Lc1</strain>
    </source>
</reference>
<dbReference type="GeneID" id="69012488"/>
<accession>A0A8H4FQT7</accession>
<reference evidence="1" key="2">
    <citation type="submission" date="2020-03" db="EMBL/GenBank/DDBJ databases">
        <authorList>
            <person name="Fu F.-F."/>
            <person name="Chen J."/>
        </authorList>
    </citation>
    <scope>NUCLEOTIDE SEQUENCE</scope>
    <source>
        <strain evidence="1">Lc1</strain>
    </source>
</reference>
<name>A0A8H4FQT7_COLGL</name>
<dbReference type="AlphaFoldDB" id="A0A8H4FQT7"/>
<evidence type="ECO:0000313" key="2">
    <source>
        <dbReference type="Proteomes" id="UP000613401"/>
    </source>
</evidence>
<sequence>MDPWGNVKIPYLRPESSGDWRDIRQDLTTDDYSSLAGVPLSDLNYDGKTTFSLESSYIQLQCSNITTSPLSEPDGSYRDMMRVDLLQSAFSDFISMSGARHIYELPNGTWHGVSSSRNISSSDTTWSLGFDRFIDPLWFGGNNTNFTEFRKGAKGSRAQDLHRLILFQDQKGIEAGPTRLLFQAKCKDSFHAPQLYFTGYCDVTQTYVESRVTCDRSTTTRQNCSGVAQRPSQQMHAPESITPLSFPVIFHDISQELPLAVGGDVSFQTETSLYYIKDPSLRSINGEERAFLENVTARDLGVRLGQLLNSYYQLTQLSLNITEGSSGVSIFEPNISVSGTTSRDVVVFGVSDGWATLCMASCAALLAAGILSVVLAHWAQTPEILGYVSTVFRDSRHIELEAESDRLTGVELSKTMMKERIRYGLVSEKGGEKLRMGVGRQEEIKGCSGNLQ</sequence>
<protein>
    <submittedName>
        <fullName evidence="1">Uncharacterized protein</fullName>
    </submittedName>
</protein>
<dbReference type="Proteomes" id="UP000613401">
    <property type="component" value="Unassembled WGS sequence"/>
</dbReference>
<proteinExistence type="predicted"/>
<organism evidence="1 2">
    <name type="scientific">Colletotrichum gloeosporioides</name>
    <name type="common">Anthracnose fungus</name>
    <name type="synonym">Glomerella cingulata</name>
    <dbReference type="NCBI Taxonomy" id="474922"/>
    <lineage>
        <taxon>Eukaryota</taxon>
        <taxon>Fungi</taxon>
        <taxon>Dikarya</taxon>
        <taxon>Ascomycota</taxon>
        <taxon>Pezizomycotina</taxon>
        <taxon>Sordariomycetes</taxon>
        <taxon>Hypocreomycetidae</taxon>
        <taxon>Glomerellales</taxon>
        <taxon>Glomerellaceae</taxon>
        <taxon>Colletotrichum</taxon>
        <taxon>Colletotrichum gloeosporioides species complex</taxon>
    </lineage>
</organism>
<comment type="caution">
    <text evidence="1">The sequence shown here is derived from an EMBL/GenBank/DDBJ whole genome shotgun (WGS) entry which is preliminary data.</text>
</comment>
<dbReference type="EMBL" id="WVTB01000015">
    <property type="protein sequence ID" value="KAF3809794.1"/>
    <property type="molecule type" value="Genomic_DNA"/>
</dbReference>
<gene>
    <name evidence="1" type="ORF">GCG54_00005337</name>
</gene>